<gene>
    <name evidence="9" type="ORF">ALO40_03959</name>
</gene>
<evidence type="ECO:0000256" key="4">
    <source>
        <dbReference type="ARBA" id="ARBA00022840"/>
    </source>
</evidence>
<evidence type="ECO:0000313" key="9">
    <source>
        <dbReference type="EMBL" id="KPZ12828.1"/>
    </source>
</evidence>
<keyword evidence="4" id="KW-0067">ATP-binding</keyword>
<dbReference type="SUPFAM" id="SSF55931">
    <property type="entry name" value="Glutamine synthetase/guanido kinase"/>
    <property type="match status" value="1"/>
</dbReference>
<comment type="caution">
    <text evidence="9">The sequence shown here is derived from an EMBL/GenBank/DDBJ whole genome shotgun (WGS) entry which is preliminary data.</text>
</comment>
<dbReference type="PANTHER" id="PTHR43785">
    <property type="entry name" value="GAMMA-GLUTAMYLPUTRESCINE SYNTHETASE"/>
    <property type="match status" value="1"/>
</dbReference>
<dbReference type="Proteomes" id="UP000050317">
    <property type="component" value="Unassembled WGS sequence"/>
</dbReference>
<name>A0A0Q0DWU4_9PSED</name>
<dbReference type="InterPro" id="IPR008147">
    <property type="entry name" value="Gln_synt_N"/>
</dbReference>
<evidence type="ECO:0000256" key="3">
    <source>
        <dbReference type="ARBA" id="ARBA00022741"/>
    </source>
</evidence>
<keyword evidence="2" id="KW-0436">Ligase</keyword>
<dbReference type="SMART" id="SM01230">
    <property type="entry name" value="Gln-synt_C"/>
    <property type="match status" value="1"/>
</dbReference>
<evidence type="ECO:0000256" key="5">
    <source>
        <dbReference type="PROSITE-ProRule" id="PRU01330"/>
    </source>
</evidence>
<feature type="domain" description="GS catalytic" evidence="8">
    <location>
        <begin position="115"/>
        <end position="450"/>
    </location>
</feature>
<evidence type="ECO:0000313" key="10">
    <source>
        <dbReference type="Proteomes" id="UP000050317"/>
    </source>
</evidence>
<dbReference type="PROSITE" id="PS51986">
    <property type="entry name" value="GS_BETA_GRASP"/>
    <property type="match status" value="1"/>
</dbReference>
<dbReference type="GO" id="GO:0005524">
    <property type="term" value="F:ATP binding"/>
    <property type="evidence" value="ECO:0007669"/>
    <property type="project" value="UniProtKB-KW"/>
</dbReference>
<dbReference type="Pfam" id="PF00120">
    <property type="entry name" value="Gln-synt_C"/>
    <property type="match status" value="1"/>
</dbReference>
<dbReference type="InterPro" id="IPR036651">
    <property type="entry name" value="Gln_synt_N_sf"/>
</dbReference>
<dbReference type="GO" id="GO:0042402">
    <property type="term" value="P:biogenic amine catabolic process"/>
    <property type="evidence" value="ECO:0007669"/>
    <property type="project" value="UniProtKB-ARBA"/>
</dbReference>
<evidence type="ECO:0000256" key="6">
    <source>
        <dbReference type="RuleBase" id="RU000384"/>
    </source>
</evidence>
<proteinExistence type="inferred from homology"/>
<evidence type="ECO:0000256" key="2">
    <source>
        <dbReference type="ARBA" id="ARBA00022598"/>
    </source>
</evidence>
<dbReference type="EMBL" id="LJRR01000307">
    <property type="protein sequence ID" value="KPZ12828.1"/>
    <property type="molecule type" value="Genomic_DNA"/>
</dbReference>
<sequence>MTFEELQLAVTAGSIDTVLVCMVDMQGRLMGKRCHAEFFIQHGYQETHACNYLLADDLEMLPVPGYSSASWKRGYGDLLLKPDLSTLRPLPWLDATALVICDIFDAAGQPTAHSPRQILQKQLRRLADLGMCAGFASELEFYVFDEPYDAITKKNYNNLETFGTYNQDYHILSTTRQESVMRPIRNGLYGAGVSVECTKGEGGAGQGEINVRYADPLLMADDHVLIKHGSKEIAAQHGKAITYMAKWNYELAGSSCHVHSSLWSLDGRPLFYDASAPSGMSALMKSYLGGLLKYSKDITLLLAPYINSYKRFQMDTFAPTKVAWSQDNRTVGFRVCGEDSSAVRAECRIGGADLNPYLAFAGLIAAGLAGIEENLDLPSPFVGDGYRDTELPEIPKTLRAATEVASKSAWLRRVLGNDVVDHYVHAAQWEQAEHDRRITDWELSRGFERS</sequence>
<comment type="similarity">
    <text evidence="1 5 6">Belongs to the glutamine synthetase family.</text>
</comment>
<dbReference type="InterPro" id="IPR008146">
    <property type="entry name" value="Gln_synth_cat_dom"/>
</dbReference>
<dbReference type="GO" id="GO:0004356">
    <property type="term" value="F:glutamine synthetase activity"/>
    <property type="evidence" value="ECO:0007669"/>
    <property type="project" value="InterPro"/>
</dbReference>
<reference evidence="9 10" key="1">
    <citation type="submission" date="2015-09" db="EMBL/GenBank/DDBJ databases">
        <title>Genome announcement of multiple Pseudomonas syringae strains.</title>
        <authorList>
            <person name="Thakur S."/>
            <person name="Wang P.W."/>
            <person name="Gong Y."/>
            <person name="Weir B.S."/>
            <person name="Guttman D.S."/>
        </authorList>
    </citation>
    <scope>NUCLEOTIDE SEQUENCE [LARGE SCALE GENOMIC DNA]</scope>
    <source>
        <strain evidence="9 10">ICMP3963</strain>
    </source>
</reference>
<dbReference type="RefSeq" id="WP_044423168.1">
    <property type="nucleotide sequence ID" value="NZ_JYHK01000092.1"/>
</dbReference>
<dbReference type="GO" id="GO:0006542">
    <property type="term" value="P:glutamine biosynthetic process"/>
    <property type="evidence" value="ECO:0007669"/>
    <property type="project" value="InterPro"/>
</dbReference>
<feature type="domain" description="GS beta-grasp" evidence="7">
    <location>
        <begin position="13"/>
        <end position="108"/>
    </location>
</feature>
<accession>A0A0Q0DWU4</accession>
<dbReference type="GO" id="GO:0006576">
    <property type="term" value="P:biogenic amine metabolic process"/>
    <property type="evidence" value="ECO:0007669"/>
    <property type="project" value="UniProtKB-ARBA"/>
</dbReference>
<dbReference type="PATRIC" id="fig|251703.9.peg.5516"/>
<dbReference type="Gene3D" id="3.30.590.10">
    <property type="entry name" value="Glutamine synthetase/guanido kinase, catalytic domain"/>
    <property type="match status" value="1"/>
</dbReference>
<dbReference type="InterPro" id="IPR014746">
    <property type="entry name" value="Gln_synth/guanido_kin_cat_dom"/>
</dbReference>
<keyword evidence="3" id="KW-0547">Nucleotide-binding</keyword>
<dbReference type="PANTHER" id="PTHR43785:SF12">
    <property type="entry name" value="TYPE-1 GLUTAMINE SYNTHETASE 2"/>
    <property type="match status" value="1"/>
</dbReference>
<dbReference type="PROSITE" id="PS51987">
    <property type="entry name" value="GS_CATALYTIC"/>
    <property type="match status" value="1"/>
</dbReference>
<evidence type="ECO:0000259" key="7">
    <source>
        <dbReference type="PROSITE" id="PS51986"/>
    </source>
</evidence>
<dbReference type="Gene3D" id="3.10.20.70">
    <property type="entry name" value="Glutamine synthetase, N-terminal domain"/>
    <property type="match status" value="1"/>
</dbReference>
<evidence type="ECO:0000259" key="8">
    <source>
        <dbReference type="PROSITE" id="PS51987"/>
    </source>
</evidence>
<dbReference type="FunFam" id="3.30.590.10:FF:000005">
    <property type="entry name" value="Probable glutamine synthetase"/>
    <property type="match status" value="1"/>
</dbReference>
<protein>
    <submittedName>
        <fullName evidence="9">Glutamine synthetase, catalytic domain protein</fullName>
    </submittedName>
</protein>
<dbReference type="SUPFAM" id="SSF54368">
    <property type="entry name" value="Glutamine synthetase, N-terminal domain"/>
    <property type="match status" value="1"/>
</dbReference>
<evidence type="ECO:0000256" key="1">
    <source>
        <dbReference type="ARBA" id="ARBA00009897"/>
    </source>
</evidence>
<organism evidence="9 10">
    <name type="scientific">Pseudomonas syringae pv. viburni</name>
    <dbReference type="NCBI Taxonomy" id="251703"/>
    <lineage>
        <taxon>Bacteria</taxon>
        <taxon>Pseudomonadati</taxon>
        <taxon>Pseudomonadota</taxon>
        <taxon>Gammaproteobacteria</taxon>
        <taxon>Pseudomonadales</taxon>
        <taxon>Pseudomonadaceae</taxon>
        <taxon>Pseudomonas</taxon>
    </lineage>
</organism>
<dbReference type="AlphaFoldDB" id="A0A0Q0DWU4"/>